<sequence length="63" mass="6999">MGLRVEKTGFDYKPGLANLGKSELSQEPNFEQALKQLFAEAQAKLQPTEIAGVYTLPKNDFKV</sequence>
<evidence type="ECO:0000313" key="2">
    <source>
        <dbReference type="Proteomes" id="UP000178951"/>
    </source>
</evidence>
<accession>A0A1F4T8D8</accession>
<dbReference type="Proteomes" id="UP000178951">
    <property type="component" value="Unassembled WGS sequence"/>
</dbReference>
<dbReference type="STRING" id="1802583.A2311_03210"/>
<dbReference type="AlphaFoldDB" id="A0A1F4T8D8"/>
<reference evidence="1 2" key="1">
    <citation type="journal article" date="2016" name="Nat. Commun.">
        <title>Thousands of microbial genomes shed light on interconnected biogeochemical processes in an aquifer system.</title>
        <authorList>
            <person name="Anantharaman K."/>
            <person name="Brown C.T."/>
            <person name="Hug L.A."/>
            <person name="Sharon I."/>
            <person name="Castelle C.J."/>
            <person name="Probst A.J."/>
            <person name="Thomas B.C."/>
            <person name="Singh A."/>
            <person name="Wilkins M.J."/>
            <person name="Karaoz U."/>
            <person name="Brodie E.L."/>
            <person name="Williams K.H."/>
            <person name="Hubbard S.S."/>
            <person name="Banfield J.F."/>
        </authorList>
    </citation>
    <scope>NUCLEOTIDE SEQUENCE [LARGE SCALE GENOMIC DNA]</scope>
</reference>
<dbReference type="EMBL" id="MEUF01000095">
    <property type="protein sequence ID" value="OGC28968.1"/>
    <property type="molecule type" value="Genomic_DNA"/>
</dbReference>
<proteinExistence type="predicted"/>
<evidence type="ECO:0000313" key="1">
    <source>
        <dbReference type="EMBL" id="OGC28968.1"/>
    </source>
</evidence>
<comment type="caution">
    <text evidence="1">The sequence shown here is derived from an EMBL/GenBank/DDBJ whole genome shotgun (WGS) entry which is preliminary data.</text>
</comment>
<name>A0A1F4T8D8_UNCSA</name>
<protein>
    <submittedName>
        <fullName evidence="1">Uncharacterized protein</fullName>
    </submittedName>
</protein>
<gene>
    <name evidence="1" type="ORF">A2311_03210</name>
</gene>
<organism evidence="1 2">
    <name type="scientific">candidate division WOR-1 bacterium RIFOXYB2_FULL_48_7</name>
    <dbReference type="NCBI Taxonomy" id="1802583"/>
    <lineage>
        <taxon>Bacteria</taxon>
        <taxon>Bacillati</taxon>
        <taxon>Saganbacteria</taxon>
    </lineage>
</organism>